<accession>A0A0P0RMY9</accession>
<sequence length="34" mass="3758">MDVLEIVAREARAMGCIEGMTETRIAHQMHEATG</sequence>
<evidence type="ECO:0000313" key="2">
    <source>
        <dbReference type="Proteomes" id="UP000019146"/>
    </source>
</evidence>
<name>A0A0P0RMY9_9BURK</name>
<dbReference type="KEGG" id="bcai:K788_00007475"/>
<dbReference type="EMBL" id="CP012748">
    <property type="protein sequence ID" value="ALL70247.1"/>
    <property type="molecule type" value="Genomic_DNA"/>
</dbReference>
<dbReference type="AlphaFoldDB" id="A0A0P0RMY9"/>
<evidence type="ECO:0000313" key="1">
    <source>
        <dbReference type="EMBL" id="ALL70247.1"/>
    </source>
</evidence>
<organism evidence="1 2">
    <name type="scientific">Paraburkholderia caribensis MBA4</name>
    <dbReference type="NCBI Taxonomy" id="1323664"/>
    <lineage>
        <taxon>Bacteria</taxon>
        <taxon>Pseudomonadati</taxon>
        <taxon>Pseudomonadota</taxon>
        <taxon>Betaproteobacteria</taxon>
        <taxon>Burkholderiales</taxon>
        <taxon>Burkholderiaceae</taxon>
        <taxon>Paraburkholderia</taxon>
    </lineage>
</organism>
<reference evidence="1 2" key="1">
    <citation type="journal article" date="2014" name="Genome Announc.">
        <title>Draft Genome Sequence of the Haloacid-Degrading Burkholderia caribensis Strain MBA4.</title>
        <authorList>
            <person name="Pan Y."/>
            <person name="Kong K.F."/>
            <person name="Tsang J.S."/>
        </authorList>
    </citation>
    <scope>NUCLEOTIDE SEQUENCE [LARGE SCALE GENOMIC DNA]</scope>
    <source>
        <strain evidence="1 2">MBA4</strain>
        <plasmid evidence="2">Plasmid</plasmid>
    </source>
</reference>
<geneLocation type="plasmid" evidence="2"/>
<proteinExistence type="predicted"/>
<keyword evidence="1" id="KW-0614">Plasmid</keyword>
<gene>
    <name evidence="1" type="ORF">K788_00007475</name>
</gene>
<protein>
    <submittedName>
        <fullName evidence="1">Uncharacterized protein</fullName>
    </submittedName>
</protein>
<dbReference type="Proteomes" id="UP000019146">
    <property type="component" value="Plasmid unnamed"/>
</dbReference>